<sequence length="609" mass="64372">MAYQVVASPLEELPPAPHSRRVILLAKAATCVGGALFISVLLASAALLLSPPLAPPLAPAASPREASPVPHAGPAPPHHAPLHATHATAALPTHAAPSTPRHTLPTPRLPSPAPSPPLPSPSPPPPPAARCADPAFVRASGAQLTRHGRPFHYVGANLWQAASLGAAASGDRPRLLRELDRLSALGLTAVRLMAALDGFAPSAAPPAPPPRHGCASWCDGAAGHCAFAHVPEQCACAGCAFCAHAAREEGALARCAPPRAPAYDGGEASAFVRPPMQPAAGEYDEEVLEGLDFAVAAAAERGMVCVLTLANMWQWSGGFASYVWWATGEAPPRMTAEQADWDAHQQYASRFYELPRAVALWQEFVVMLLTRVNSVSGVRYADDPAIMAWQLANEPRPLGRVEAYGAWIDGAAALLRAHDCNHMLSLGSEGPTPWPEYVRTDVRRDHAAMDYVAVHVWPQNWGWYEPTAEGGGGGGEGAGEALRAAWEKARAYVEGCRADAAAMGKPFIVEEFGLARDGGSYAAASPTAARDWFYEQMCTMLAKRKADGVAGLSFWAWGGEARPRAPGAVWQVGDPFVGDPPHELQGWYSVYTGDESTHAVLAKCAKQFA</sequence>
<gene>
    <name evidence="9" type="ORF">AB1Y20_011336</name>
</gene>
<evidence type="ECO:0000256" key="5">
    <source>
        <dbReference type="ARBA" id="ARBA00023295"/>
    </source>
</evidence>
<dbReference type="InterPro" id="IPR045053">
    <property type="entry name" value="MAN-like"/>
</dbReference>
<reference evidence="9 10" key="1">
    <citation type="journal article" date="2024" name="Science">
        <title>Giant polyketide synthase enzymes in the biosynthesis of giant marine polyether toxins.</title>
        <authorList>
            <person name="Fallon T.R."/>
            <person name="Shende V.V."/>
            <person name="Wierzbicki I.H."/>
            <person name="Pendleton A.L."/>
            <person name="Watervoot N.F."/>
            <person name="Auber R.P."/>
            <person name="Gonzalez D.J."/>
            <person name="Wisecaver J.H."/>
            <person name="Moore B.S."/>
        </authorList>
    </citation>
    <scope>NUCLEOTIDE SEQUENCE [LARGE SCALE GENOMIC DNA]</scope>
    <source>
        <strain evidence="9 10">12B1</strain>
    </source>
</reference>
<keyword evidence="7" id="KW-0812">Transmembrane</keyword>
<feature type="transmembrane region" description="Helical" evidence="7">
    <location>
        <begin position="24"/>
        <end position="49"/>
    </location>
</feature>
<organism evidence="9 10">
    <name type="scientific">Prymnesium parvum</name>
    <name type="common">Toxic golden alga</name>
    <dbReference type="NCBI Taxonomy" id="97485"/>
    <lineage>
        <taxon>Eukaryota</taxon>
        <taxon>Haptista</taxon>
        <taxon>Haptophyta</taxon>
        <taxon>Prymnesiophyceae</taxon>
        <taxon>Prymnesiales</taxon>
        <taxon>Prymnesiaceae</taxon>
        <taxon>Prymnesium</taxon>
    </lineage>
</organism>
<dbReference type="PANTHER" id="PTHR31451">
    <property type="match status" value="1"/>
</dbReference>
<keyword evidence="10" id="KW-1185">Reference proteome</keyword>
<accession>A0AB34IP21</accession>
<evidence type="ECO:0000256" key="3">
    <source>
        <dbReference type="ARBA" id="ARBA00012706"/>
    </source>
</evidence>
<comment type="similarity">
    <text evidence="2">Belongs to the glycosyl hydrolase 5 (cellulase A) family.</text>
</comment>
<keyword evidence="7" id="KW-1133">Transmembrane helix</keyword>
<evidence type="ECO:0000256" key="7">
    <source>
        <dbReference type="SAM" id="Phobius"/>
    </source>
</evidence>
<keyword evidence="7" id="KW-0472">Membrane</keyword>
<comment type="catalytic activity">
    <reaction evidence="1">
        <text>Random hydrolysis of (1-&gt;4)-beta-D-mannosidic linkages in mannans, galactomannans and glucomannans.</text>
        <dbReference type="EC" id="3.2.1.78"/>
    </reaction>
</comment>
<evidence type="ECO:0000256" key="6">
    <source>
        <dbReference type="SAM" id="MobiDB-lite"/>
    </source>
</evidence>
<proteinExistence type="inferred from homology"/>
<feature type="region of interest" description="Disordered" evidence="6">
    <location>
        <begin position="57"/>
        <end position="82"/>
    </location>
</feature>
<dbReference type="GO" id="GO:0016985">
    <property type="term" value="F:mannan endo-1,4-beta-mannosidase activity"/>
    <property type="evidence" value="ECO:0007669"/>
    <property type="project" value="UniProtKB-EC"/>
</dbReference>
<feature type="region of interest" description="Disordered" evidence="6">
    <location>
        <begin position="94"/>
        <end position="132"/>
    </location>
</feature>
<evidence type="ECO:0000256" key="2">
    <source>
        <dbReference type="ARBA" id="ARBA00005641"/>
    </source>
</evidence>
<dbReference type="Proteomes" id="UP001515480">
    <property type="component" value="Unassembled WGS sequence"/>
</dbReference>
<dbReference type="AlphaFoldDB" id="A0AB34IP21"/>
<evidence type="ECO:0000259" key="8">
    <source>
        <dbReference type="Pfam" id="PF26410"/>
    </source>
</evidence>
<feature type="compositionally biased region" description="Pro residues" evidence="6">
    <location>
        <begin position="107"/>
        <end position="128"/>
    </location>
</feature>
<comment type="caution">
    <text evidence="9">The sequence shown here is derived from an EMBL/GenBank/DDBJ whole genome shotgun (WGS) entry which is preliminary data.</text>
</comment>
<dbReference type="EMBL" id="JBGBPQ010000022">
    <property type="protein sequence ID" value="KAL1503283.1"/>
    <property type="molecule type" value="Genomic_DNA"/>
</dbReference>
<feature type="compositionally biased region" description="Low complexity" evidence="6">
    <location>
        <begin position="59"/>
        <end position="70"/>
    </location>
</feature>
<evidence type="ECO:0000313" key="10">
    <source>
        <dbReference type="Proteomes" id="UP001515480"/>
    </source>
</evidence>
<feature type="domain" description="Glycoside hydrolase family 5" evidence="8">
    <location>
        <begin position="271"/>
        <end position="607"/>
    </location>
</feature>
<dbReference type="Gene3D" id="3.20.20.80">
    <property type="entry name" value="Glycosidases"/>
    <property type="match status" value="1"/>
</dbReference>
<dbReference type="PANTHER" id="PTHR31451:SF40">
    <property type="entry name" value="GLYCOSIDE HYDROLASE FAMILY 5 DOMAIN-CONTAINING PROTEIN"/>
    <property type="match status" value="1"/>
</dbReference>
<evidence type="ECO:0000313" key="9">
    <source>
        <dbReference type="EMBL" id="KAL1503283.1"/>
    </source>
</evidence>
<name>A0AB34IP21_PRYPA</name>
<evidence type="ECO:0000256" key="4">
    <source>
        <dbReference type="ARBA" id="ARBA00022801"/>
    </source>
</evidence>
<dbReference type="Pfam" id="PF26410">
    <property type="entry name" value="GH5_mannosidase"/>
    <property type="match status" value="2"/>
</dbReference>
<dbReference type="EC" id="3.2.1.78" evidence="3"/>
<dbReference type="InterPro" id="IPR017853">
    <property type="entry name" value="GH"/>
</dbReference>
<protein>
    <recommendedName>
        <fullName evidence="3">mannan endo-1,4-beta-mannosidase</fullName>
        <ecNumber evidence="3">3.2.1.78</ecNumber>
    </recommendedName>
</protein>
<evidence type="ECO:0000256" key="1">
    <source>
        <dbReference type="ARBA" id="ARBA00001678"/>
    </source>
</evidence>
<feature type="domain" description="Glycoside hydrolase family 5" evidence="8">
    <location>
        <begin position="136"/>
        <end position="199"/>
    </location>
</feature>
<dbReference type="InterPro" id="IPR001547">
    <property type="entry name" value="Glyco_hydro_5"/>
</dbReference>
<feature type="compositionally biased region" description="Low complexity" evidence="6">
    <location>
        <begin position="94"/>
        <end position="106"/>
    </location>
</feature>
<keyword evidence="5" id="KW-0326">Glycosidase</keyword>
<dbReference type="SUPFAM" id="SSF51445">
    <property type="entry name" value="(Trans)glycosidases"/>
    <property type="match status" value="2"/>
</dbReference>
<keyword evidence="4" id="KW-0378">Hydrolase</keyword>